<feature type="region of interest" description="Disordered" evidence="1">
    <location>
        <begin position="52"/>
        <end position="151"/>
    </location>
</feature>
<evidence type="ECO:0000256" key="1">
    <source>
        <dbReference type="SAM" id="MobiDB-lite"/>
    </source>
</evidence>
<dbReference type="EMBL" id="CDMZ01003677">
    <property type="protein sequence ID" value="CEM47223.1"/>
    <property type="molecule type" value="Genomic_DNA"/>
</dbReference>
<feature type="region of interest" description="Disordered" evidence="1">
    <location>
        <begin position="235"/>
        <end position="278"/>
    </location>
</feature>
<sequence>MNATASLLAWKDTGRPSPPRLQSCEGLPRGFNGRQASCIAARRMRDSHFFQVRQPWGAPPADRQTRTDLQKTPSLPRTDLQKTPARSCRSPARSCSDLPYLPHRFSEAQPPLPHSSSGDPTQIRSTVPHSSSGDSAQPCRTALPETPARSPFTVLSGIPSTVPHSSSETPIRSLPPRAAQLVRRPHSDPFHRAVQLFRRPQPDPFHRAVQLFRRLHSDPFHPVAQTLSRPAHPVAQISPHRPLGDPGTNLRDPAAQTLPRSPHPATDPSQIPPTYPTDSLPDCRTDLWGTFSTPDTNLWEALLTPGTNLWEALSRSPHTAAQTLPRSPHPAAQALSRPLRPAAHTLFRPIHSAARIFGLSSPPQQICCGHHPPPHRVCS</sequence>
<dbReference type="VEuPathDB" id="CryptoDB:Cvel_30958"/>
<reference evidence="2" key="1">
    <citation type="submission" date="2014-11" db="EMBL/GenBank/DDBJ databases">
        <authorList>
            <person name="Otto D Thomas"/>
            <person name="Naeem Raeece"/>
        </authorList>
    </citation>
    <scope>NUCLEOTIDE SEQUENCE</scope>
</reference>
<gene>
    <name evidence="2" type="ORF">Cvel_30958.t2</name>
</gene>
<dbReference type="AlphaFoldDB" id="A0A0G4HSB9"/>
<protein>
    <submittedName>
        <fullName evidence="2">Uncharacterized protein</fullName>
    </submittedName>
</protein>
<feature type="region of interest" description="Disordered" evidence="1">
    <location>
        <begin position="1"/>
        <end position="28"/>
    </location>
</feature>
<dbReference type="PhylomeDB" id="A0A0G4HSB9"/>
<feature type="compositionally biased region" description="Polar residues" evidence="1">
    <location>
        <begin position="114"/>
        <end position="135"/>
    </location>
</feature>
<organism evidence="2">
    <name type="scientific">Chromera velia CCMP2878</name>
    <dbReference type="NCBI Taxonomy" id="1169474"/>
    <lineage>
        <taxon>Eukaryota</taxon>
        <taxon>Sar</taxon>
        <taxon>Alveolata</taxon>
        <taxon>Colpodellida</taxon>
        <taxon>Chromeraceae</taxon>
        <taxon>Chromera</taxon>
    </lineage>
</organism>
<proteinExistence type="predicted"/>
<evidence type="ECO:0000313" key="2">
    <source>
        <dbReference type="EMBL" id="CEM47223.1"/>
    </source>
</evidence>
<accession>A0A0G4HSB9</accession>
<feature type="compositionally biased region" description="Low complexity" evidence="1">
    <location>
        <begin position="84"/>
        <end position="96"/>
    </location>
</feature>
<name>A0A0G4HSB9_9ALVE</name>